<evidence type="ECO:0000259" key="7">
    <source>
        <dbReference type="PROSITE" id="PS50888"/>
    </source>
</evidence>
<dbReference type="PROSITE" id="PS50888">
    <property type="entry name" value="BHLH"/>
    <property type="match status" value="1"/>
</dbReference>
<evidence type="ECO:0000256" key="5">
    <source>
        <dbReference type="ARBA" id="ARBA00023242"/>
    </source>
</evidence>
<dbReference type="PANTHER" id="PTHR11793">
    <property type="entry name" value="BASIC HELIX-LOOP-HELIX TRANSCRIPTION FACTOR"/>
    <property type="match status" value="1"/>
</dbReference>
<dbReference type="GO" id="GO:0000785">
    <property type="term" value="C:chromatin"/>
    <property type="evidence" value="ECO:0007669"/>
    <property type="project" value="TreeGrafter"/>
</dbReference>
<keyword evidence="9" id="KW-1185">Reference proteome</keyword>
<feature type="compositionally biased region" description="Basic and acidic residues" evidence="6">
    <location>
        <begin position="179"/>
        <end position="191"/>
    </location>
</feature>
<dbReference type="GO" id="GO:0000981">
    <property type="term" value="F:DNA-binding transcription factor activity, RNA polymerase II-specific"/>
    <property type="evidence" value="ECO:0007669"/>
    <property type="project" value="TreeGrafter"/>
</dbReference>
<dbReference type="SUPFAM" id="SSF47459">
    <property type="entry name" value="HLH, helix-loop-helix DNA-binding domain"/>
    <property type="match status" value="1"/>
</dbReference>
<dbReference type="PANTHER" id="PTHR11793:SF13">
    <property type="entry name" value="PROTEIN DAUGHTERLESS"/>
    <property type="match status" value="1"/>
</dbReference>
<sequence length="422" mass="47454">METQENYFYIPGHVPQQQDSDSSYFLNSAENQANITQYPEQGINYHIQPQASKMDNIGIENAVYLQETPEFCVEAGSLLVPPDAAECPVTTSNMDTMMLKDQNMIETTHSGHPYPQSNMLEMAALQLPGIRMSYPPDPGYLLRLMEQNQELDDALLVLDKHLEIGMTTSSGMQLGGKSDASEHDSNNDQRMSHYVPANSNVGENDDDSILNCDQSEFDSGLITEDEMKDKLAKEQVRRDANNARERVRVRDINDAFKDLGDVCVVHTAEPAQTKLNVLRQAVSVINKLESEVRRRNLNPKAACLKRREESSHRTPEGQNPFSASLFTSFESPIFEIDDAIGRHRERAQSLPTPTLKKKGSNYLHKIDQPLRKHSPTIKKPHSKHKNTSHTFTPLPELVLPPINTFPVDPTQLELHSSPEADN</sequence>
<keyword evidence="2" id="KW-0805">Transcription regulation</keyword>
<dbReference type="SMART" id="SM00353">
    <property type="entry name" value="HLH"/>
    <property type="match status" value="1"/>
</dbReference>
<feature type="region of interest" description="Disordered" evidence="6">
    <location>
        <begin position="371"/>
        <end position="395"/>
    </location>
</feature>
<evidence type="ECO:0000256" key="4">
    <source>
        <dbReference type="ARBA" id="ARBA00023163"/>
    </source>
</evidence>
<comment type="subcellular location">
    <subcellularLocation>
        <location evidence="1">Nucleus</location>
    </subcellularLocation>
</comment>
<feature type="region of interest" description="Disordered" evidence="6">
    <location>
        <begin position="168"/>
        <end position="210"/>
    </location>
</feature>
<keyword evidence="5" id="KW-0539">Nucleus</keyword>
<dbReference type="EMBL" id="JAKMXF010000033">
    <property type="protein sequence ID" value="KAI6660431.1"/>
    <property type="molecule type" value="Genomic_DNA"/>
</dbReference>
<keyword evidence="3" id="KW-0238">DNA-binding</keyword>
<dbReference type="InterPro" id="IPR011598">
    <property type="entry name" value="bHLH_dom"/>
</dbReference>
<feature type="compositionally biased region" description="Basic and acidic residues" evidence="6">
    <location>
        <begin position="305"/>
        <end position="315"/>
    </location>
</feature>
<comment type="caution">
    <text evidence="8">The sequence shown here is derived from an EMBL/GenBank/DDBJ whole genome shotgun (WGS) entry which is preliminary data.</text>
</comment>
<dbReference type="Proteomes" id="UP001165289">
    <property type="component" value="Unassembled WGS sequence"/>
</dbReference>
<dbReference type="InterPro" id="IPR036638">
    <property type="entry name" value="HLH_DNA-bd_sf"/>
</dbReference>
<name>A0AAV7KKC0_9METZ</name>
<evidence type="ECO:0000256" key="2">
    <source>
        <dbReference type="ARBA" id="ARBA00023015"/>
    </source>
</evidence>
<dbReference type="Gene3D" id="4.10.280.10">
    <property type="entry name" value="Helix-loop-helix DNA-binding domain"/>
    <property type="match status" value="1"/>
</dbReference>
<dbReference type="AlphaFoldDB" id="A0AAV7KKC0"/>
<evidence type="ECO:0000256" key="6">
    <source>
        <dbReference type="SAM" id="MobiDB-lite"/>
    </source>
</evidence>
<organism evidence="8 9">
    <name type="scientific">Oopsacas minuta</name>
    <dbReference type="NCBI Taxonomy" id="111878"/>
    <lineage>
        <taxon>Eukaryota</taxon>
        <taxon>Metazoa</taxon>
        <taxon>Porifera</taxon>
        <taxon>Hexactinellida</taxon>
        <taxon>Hexasterophora</taxon>
        <taxon>Lyssacinosida</taxon>
        <taxon>Leucopsacidae</taxon>
        <taxon>Oopsacas</taxon>
    </lineage>
</organism>
<dbReference type="InterPro" id="IPR051098">
    <property type="entry name" value="NeuroDiff_E-box_TFs"/>
</dbReference>
<evidence type="ECO:0000256" key="1">
    <source>
        <dbReference type="ARBA" id="ARBA00004123"/>
    </source>
</evidence>
<protein>
    <submittedName>
        <fullName evidence="8">BHLH domain containing transcription factor E12/E47</fullName>
    </submittedName>
</protein>
<feature type="compositionally biased region" description="Basic residues" evidence="6">
    <location>
        <begin position="371"/>
        <end position="387"/>
    </location>
</feature>
<feature type="region of interest" description="Disordered" evidence="6">
    <location>
        <begin position="303"/>
        <end position="322"/>
    </location>
</feature>
<evidence type="ECO:0000313" key="8">
    <source>
        <dbReference type="EMBL" id="KAI6660431.1"/>
    </source>
</evidence>
<reference evidence="8 9" key="1">
    <citation type="journal article" date="2023" name="BMC Biol.">
        <title>The compact genome of the sponge Oopsacas minuta (Hexactinellida) is lacking key metazoan core genes.</title>
        <authorList>
            <person name="Santini S."/>
            <person name="Schenkelaars Q."/>
            <person name="Jourda C."/>
            <person name="Duchesne M."/>
            <person name="Belahbib H."/>
            <person name="Rocher C."/>
            <person name="Selva M."/>
            <person name="Riesgo A."/>
            <person name="Vervoort M."/>
            <person name="Leys S.P."/>
            <person name="Kodjabachian L."/>
            <person name="Le Bivic A."/>
            <person name="Borchiellini C."/>
            <person name="Claverie J.M."/>
            <person name="Renard E."/>
        </authorList>
    </citation>
    <scope>NUCLEOTIDE SEQUENCE [LARGE SCALE GENOMIC DNA]</scope>
    <source>
        <strain evidence="8">SPO-2</strain>
    </source>
</reference>
<accession>A0AAV7KKC0</accession>
<dbReference type="GO" id="GO:0005634">
    <property type="term" value="C:nucleus"/>
    <property type="evidence" value="ECO:0007669"/>
    <property type="project" value="UniProtKB-SubCell"/>
</dbReference>
<dbReference type="GO" id="GO:0005667">
    <property type="term" value="C:transcription regulator complex"/>
    <property type="evidence" value="ECO:0007669"/>
    <property type="project" value="TreeGrafter"/>
</dbReference>
<gene>
    <name evidence="8" type="ORF">LOD99_14017</name>
</gene>
<evidence type="ECO:0000313" key="9">
    <source>
        <dbReference type="Proteomes" id="UP001165289"/>
    </source>
</evidence>
<proteinExistence type="predicted"/>
<dbReference type="GO" id="GO:0000978">
    <property type="term" value="F:RNA polymerase II cis-regulatory region sequence-specific DNA binding"/>
    <property type="evidence" value="ECO:0007669"/>
    <property type="project" value="TreeGrafter"/>
</dbReference>
<keyword evidence="4" id="KW-0804">Transcription</keyword>
<dbReference type="Pfam" id="PF00010">
    <property type="entry name" value="HLH"/>
    <property type="match status" value="1"/>
</dbReference>
<evidence type="ECO:0000256" key="3">
    <source>
        <dbReference type="ARBA" id="ARBA00023125"/>
    </source>
</evidence>
<feature type="domain" description="BHLH" evidence="7">
    <location>
        <begin position="236"/>
        <end position="288"/>
    </location>
</feature>
<dbReference type="GO" id="GO:0046983">
    <property type="term" value="F:protein dimerization activity"/>
    <property type="evidence" value="ECO:0007669"/>
    <property type="project" value="InterPro"/>
</dbReference>